<dbReference type="SMART" id="SM00939">
    <property type="entry name" value="PepX_C"/>
    <property type="match status" value="1"/>
</dbReference>
<evidence type="ECO:0000256" key="2">
    <source>
        <dbReference type="SAM" id="SignalP"/>
    </source>
</evidence>
<keyword evidence="2" id="KW-0732">Signal</keyword>
<dbReference type="PANTHER" id="PTHR43056">
    <property type="entry name" value="PEPTIDASE S9 PROLYL OLIGOPEPTIDASE"/>
    <property type="match status" value="1"/>
</dbReference>
<keyword evidence="5" id="KW-1185">Reference proteome</keyword>
<dbReference type="Pfam" id="PF08530">
    <property type="entry name" value="PepX_C"/>
    <property type="match status" value="1"/>
</dbReference>
<dbReference type="OrthoDB" id="319764at2"/>
<dbReference type="InterPro" id="IPR050585">
    <property type="entry name" value="Xaa-Pro_dipeptidyl-ppase/CocE"/>
</dbReference>
<dbReference type="RefSeq" id="WP_089837069.1">
    <property type="nucleotide sequence ID" value="NZ_FOZL01000001.1"/>
</dbReference>
<dbReference type="AlphaFoldDB" id="A0A1I6LMA9"/>
<dbReference type="Gene3D" id="1.10.3020.10">
    <property type="entry name" value="alpha-amino acid ester hydrolase ( Helical cap domain)"/>
    <property type="match status" value="1"/>
</dbReference>
<organism evidence="4 5">
    <name type="scientific">Granulicella pectinivorans</name>
    <dbReference type="NCBI Taxonomy" id="474950"/>
    <lineage>
        <taxon>Bacteria</taxon>
        <taxon>Pseudomonadati</taxon>
        <taxon>Acidobacteriota</taxon>
        <taxon>Terriglobia</taxon>
        <taxon>Terriglobales</taxon>
        <taxon>Acidobacteriaceae</taxon>
        <taxon>Granulicella</taxon>
    </lineage>
</organism>
<feature type="chain" id="PRO_5011665284" description="Xaa-Pro dipeptidyl-peptidase C-terminal domain-containing protein" evidence="2">
    <location>
        <begin position="24"/>
        <end position="677"/>
    </location>
</feature>
<reference evidence="4 5" key="1">
    <citation type="submission" date="2016-10" db="EMBL/GenBank/DDBJ databases">
        <authorList>
            <person name="de Groot N.N."/>
        </authorList>
    </citation>
    <scope>NUCLEOTIDE SEQUENCE [LARGE SCALE GENOMIC DNA]</scope>
    <source>
        <strain evidence="4 5">DSM 21001</strain>
    </source>
</reference>
<protein>
    <recommendedName>
        <fullName evidence="3">Xaa-Pro dipeptidyl-peptidase C-terminal domain-containing protein</fullName>
    </recommendedName>
</protein>
<feature type="domain" description="Xaa-Pro dipeptidyl-peptidase C-terminal" evidence="3">
    <location>
        <begin position="394"/>
        <end position="670"/>
    </location>
</feature>
<dbReference type="Pfam" id="PF02129">
    <property type="entry name" value="Peptidase_S15"/>
    <property type="match status" value="1"/>
</dbReference>
<proteinExistence type="predicted"/>
<keyword evidence="1" id="KW-0378">Hydrolase</keyword>
<dbReference type="PANTHER" id="PTHR43056:SF10">
    <property type="entry name" value="COCE_NOND FAMILY, PUTATIVE (AFU_ORTHOLOGUE AFUA_7G00600)-RELATED"/>
    <property type="match status" value="1"/>
</dbReference>
<dbReference type="Gene3D" id="3.40.50.1820">
    <property type="entry name" value="alpha/beta hydrolase"/>
    <property type="match status" value="1"/>
</dbReference>
<dbReference type="Gene3D" id="2.60.120.260">
    <property type="entry name" value="Galactose-binding domain-like"/>
    <property type="match status" value="1"/>
</dbReference>
<dbReference type="InterPro" id="IPR013736">
    <property type="entry name" value="Xaa-Pro_dipept_C"/>
</dbReference>
<evidence type="ECO:0000313" key="5">
    <source>
        <dbReference type="Proteomes" id="UP000199024"/>
    </source>
</evidence>
<accession>A0A1I6LMA9</accession>
<sequence length="677" mass="74859">MTVRARLFAGFLSSALLLPVAHAQRPNANLTPAERATLIAHREEIEKQLEDIAIIDRKVMVPMRDGKRMATDIYRPKDTSKTYPIIFSRTPYNFNFWDVKTGTYRDMSQELDAVKRGYVLIEMNERGHFFSEGNYDILGAPLTDADDEFTWMAGQPWSNKKIGLIGCSSTAEWQLAAASLGNKALTTIIPQSFGAGVGKVGPYNEQGNWYRGGAVQMLFIDWIAGEQNQVRPQFPPNTSQADLIKASKLFDLAPQLSPIDWAKAFEHLPEKDIIAAAGGPDGIYADKMPVDTGGAMIERTPGDPAWRKGGLWQSETMPINVPGFWFMTWYDVSTGPNLAAYNFVRSTAKGEVKDQQYAVIAPTLHCGYKRATEDTVVGERHMGDARLDYDALTYAWFDHFLKGEDNGFLKKQPKVTYFTMGSNKWQHSESWPPAGAKPVTLQLTSGGKANTLNGDGRLVLKTKAEAALLPIPVESLKKDPAKAKLDLADTFTYDPMHATPSYGGNVCCAANTIQGNGGALDQRKMEARPDILVYTSEPLMAGVEVSGPITVTYYISSDVKDTDVTAKLIDVLPDGTAYNLDETIQRLRYREGDDKKVWLEKDKVYKITLTPMVTSNFFAAGHRIRLEVAGANFPRFDRNLNTGGDNVSETTSVVAHTSIHHSDQYPSTITLTVVPTK</sequence>
<dbReference type="SUPFAM" id="SSF49785">
    <property type="entry name" value="Galactose-binding domain-like"/>
    <property type="match status" value="1"/>
</dbReference>
<dbReference type="InterPro" id="IPR000383">
    <property type="entry name" value="Xaa-Pro-like_dom"/>
</dbReference>
<dbReference type="EMBL" id="FOZL01000001">
    <property type="protein sequence ID" value="SFS04585.1"/>
    <property type="molecule type" value="Genomic_DNA"/>
</dbReference>
<evidence type="ECO:0000256" key="1">
    <source>
        <dbReference type="ARBA" id="ARBA00022801"/>
    </source>
</evidence>
<dbReference type="STRING" id="474950.SAMN05421771_0943"/>
<gene>
    <name evidence="4" type="ORF">SAMN05421771_0943</name>
</gene>
<feature type="signal peptide" evidence="2">
    <location>
        <begin position="1"/>
        <end position="23"/>
    </location>
</feature>
<evidence type="ECO:0000313" key="4">
    <source>
        <dbReference type="EMBL" id="SFS04585.1"/>
    </source>
</evidence>
<dbReference type="InterPro" id="IPR029058">
    <property type="entry name" value="AB_hydrolase_fold"/>
</dbReference>
<dbReference type="SUPFAM" id="SSF53474">
    <property type="entry name" value="alpha/beta-Hydrolases"/>
    <property type="match status" value="1"/>
</dbReference>
<name>A0A1I6LMA9_9BACT</name>
<dbReference type="InterPro" id="IPR008979">
    <property type="entry name" value="Galactose-bd-like_sf"/>
</dbReference>
<dbReference type="GO" id="GO:0008239">
    <property type="term" value="F:dipeptidyl-peptidase activity"/>
    <property type="evidence" value="ECO:0007669"/>
    <property type="project" value="InterPro"/>
</dbReference>
<evidence type="ECO:0000259" key="3">
    <source>
        <dbReference type="SMART" id="SM00939"/>
    </source>
</evidence>
<dbReference type="Proteomes" id="UP000199024">
    <property type="component" value="Unassembled WGS sequence"/>
</dbReference>
<dbReference type="NCBIfam" id="TIGR00976">
    <property type="entry name" value="CocE_NonD"/>
    <property type="match status" value="2"/>
</dbReference>
<dbReference type="InterPro" id="IPR005674">
    <property type="entry name" value="CocE/Ser_esterase"/>
</dbReference>